<accession>A0ABD0NWD9</accession>
<dbReference type="InterPro" id="IPR041573">
    <property type="entry name" value="Desmoplakin_Spectrin-like"/>
</dbReference>
<sequence>MRLQAPAERQQALDNLDAHLSDFLTDSRESSLFTPTERRELEKEAENCREHCQTLQVSLETVEKDELASRAYLLELQSIKSHLEDAESRLMRGMQTPHPSTITGDVTDNAVHIAEQE</sequence>
<evidence type="ECO:0000259" key="3">
    <source>
        <dbReference type="Pfam" id="PF18373"/>
    </source>
</evidence>
<dbReference type="PANTHER" id="PTHR23169:SF25">
    <property type="entry name" value="MICROTUBULE-ACTIN CROSS-LINKING FACTOR 1, ISOFORMS 1_2_3_4_5"/>
    <property type="match status" value="1"/>
</dbReference>
<evidence type="ECO:0000313" key="4">
    <source>
        <dbReference type="EMBL" id="KAL0166145.1"/>
    </source>
</evidence>
<feature type="non-terminal residue" evidence="4">
    <location>
        <position position="117"/>
    </location>
</feature>
<dbReference type="PANTHER" id="PTHR23169">
    <property type="entry name" value="ENVOPLAKIN"/>
    <property type="match status" value="1"/>
</dbReference>
<feature type="domain" description="Desmoplakin spectrin-like" evidence="3">
    <location>
        <begin position="4"/>
        <end position="57"/>
    </location>
</feature>
<protein>
    <recommendedName>
        <fullName evidence="3">Desmoplakin spectrin-like domain-containing protein</fullName>
    </recommendedName>
</protein>
<comment type="caution">
    <text evidence="4">The sequence shown here is derived from an EMBL/GenBank/DDBJ whole genome shotgun (WGS) entry which is preliminary data.</text>
</comment>
<name>A0ABD0NWD9_CIRMR</name>
<dbReference type="Gene3D" id="1.20.58.1060">
    <property type="match status" value="1"/>
</dbReference>
<dbReference type="EMBL" id="JAMKFB020000019">
    <property type="protein sequence ID" value="KAL0166145.1"/>
    <property type="molecule type" value="Genomic_DNA"/>
</dbReference>
<keyword evidence="2" id="KW-0677">Repeat</keyword>
<dbReference type="InterPro" id="IPR043197">
    <property type="entry name" value="Plakin"/>
</dbReference>
<keyword evidence="5" id="KW-1185">Reference proteome</keyword>
<evidence type="ECO:0000313" key="5">
    <source>
        <dbReference type="Proteomes" id="UP001529510"/>
    </source>
</evidence>
<dbReference type="Gene3D" id="1.20.58.60">
    <property type="match status" value="1"/>
</dbReference>
<gene>
    <name evidence="4" type="ORF">M9458_037989</name>
</gene>
<organism evidence="4 5">
    <name type="scientific">Cirrhinus mrigala</name>
    <name type="common">Mrigala</name>
    <dbReference type="NCBI Taxonomy" id="683832"/>
    <lineage>
        <taxon>Eukaryota</taxon>
        <taxon>Metazoa</taxon>
        <taxon>Chordata</taxon>
        <taxon>Craniata</taxon>
        <taxon>Vertebrata</taxon>
        <taxon>Euteleostomi</taxon>
        <taxon>Actinopterygii</taxon>
        <taxon>Neopterygii</taxon>
        <taxon>Teleostei</taxon>
        <taxon>Ostariophysi</taxon>
        <taxon>Cypriniformes</taxon>
        <taxon>Cyprinidae</taxon>
        <taxon>Labeoninae</taxon>
        <taxon>Labeonini</taxon>
        <taxon>Cirrhinus</taxon>
    </lineage>
</organism>
<evidence type="ECO:0000256" key="1">
    <source>
        <dbReference type="ARBA" id="ARBA00022553"/>
    </source>
</evidence>
<reference evidence="4 5" key="1">
    <citation type="submission" date="2024-05" db="EMBL/GenBank/DDBJ databases">
        <title>Genome sequencing and assembly of Indian major carp, Cirrhinus mrigala (Hamilton, 1822).</title>
        <authorList>
            <person name="Mohindra V."/>
            <person name="Chowdhury L.M."/>
            <person name="Lal K."/>
            <person name="Jena J.K."/>
        </authorList>
    </citation>
    <scope>NUCLEOTIDE SEQUENCE [LARGE SCALE GENOMIC DNA]</scope>
    <source>
        <strain evidence="4">CM1030</strain>
        <tissue evidence="4">Blood</tissue>
    </source>
</reference>
<evidence type="ECO:0000256" key="2">
    <source>
        <dbReference type="ARBA" id="ARBA00022737"/>
    </source>
</evidence>
<dbReference type="Pfam" id="PF18373">
    <property type="entry name" value="Spectrin_2"/>
    <property type="match status" value="1"/>
</dbReference>
<keyword evidence="1" id="KW-0597">Phosphoprotein</keyword>
<proteinExistence type="predicted"/>
<dbReference type="AlphaFoldDB" id="A0ABD0NWD9"/>
<dbReference type="Proteomes" id="UP001529510">
    <property type="component" value="Unassembled WGS sequence"/>
</dbReference>